<dbReference type="Proteomes" id="UP001595616">
    <property type="component" value="Unassembled WGS sequence"/>
</dbReference>
<gene>
    <name evidence="1" type="ORF">ACFOOI_08505</name>
</gene>
<reference evidence="2" key="1">
    <citation type="journal article" date="2019" name="Int. J. Syst. Evol. Microbiol.">
        <title>The Global Catalogue of Microorganisms (GCM) 10K type strain sequencing project: providing services to taxonomists for standard genome sequencing and annotation.</title>
        <authorList>
            <consortium name="The Broad Institute Genomics Platform"/>
            <consortium name="The Broad Institute Genome Sequencing Center for Infectious Disease"/>
            <person name="Wu L."/>
            <person name="Ma J."/>
        </authorList>
    </citation>
    <scope>NUCLEOTIDE SEQUENCE [LARGE SCALE GENOMIC DNA]</scope>
    <source>
        <strain evidence="2">CECT 7956</strain>
    </source>
</reference>
<evidence type="ECO:0000313" key="2">
    <source>
        <dbReference type="Proteomes" id="UP001595616"/>
    </source>
</evidence>
<dbReference type="EMBL" id="JBHRYQ010000001">
    <property type="protein sequence ID" value="MFC3810692.1"/>
    <property type="molecule type" value="Genomic_DNA"/>
</dbReference>
<dbReference type="RefSeq" id="WP_379837025.1">
    <property type="nucleotide sequence ID" value="NZ_JBHRYQ010000001.1"/>
</dbReference>
<sequence>MYIYKFYLLLFAIKTATCSCSYEHRAENFEIEKVDIEKVGEFPSLINESSGLIKANENGKYWTHNDGGGKPQLYMVDAEGLIYETLEIPNADNKDWEDLAKDTKGNIYIGDFGNNNNKRKDLVIYKKGNLNVEKLTFRYSDQDFKDNKDLSFDCEAFFWANDSLYLFTKSWAKGKKISKLYVMPDKPGDYTLKPQDSVWLKSQVTGADISPDGTKYVLITYGKLFLYGIKNGKINFGEPLTCFKIGKNQTEAVVFENDHKIIFSNEQGKIYQIEI</sequence>
<keyword evidence="2" id="KW-1185">Reference proteome</keyword>
<name>A0ABV7YUZ5_9BACT</name>
<organism evidence="1 2">
    <name type="scientific">Lacihabitans lacunae</name>
    <dbReference type="NCBI Taxonomy" id="1028214"/>
    <lineage>
        <taxon>Bacteria</taxon>
        <taxon>Pseudomonadati</taxon>
        <taxon>Bacteroidota</taxon>
        <taxon>Cytophagia</taxon>
        <taxon>Cytophagales</taxon>
        <taxon>Leadbetterellaceae</taxon>
        <taxon>Lacihabitans</taxon>
    </lineage>
</organism>
<protein>
    <recommendedName>
        <fullName evidence="3">SMP-30/Gluconolactonase/LRE-like region domain-containing protein</fullName>
    </recommendedName>
</protein>
<evidence type="ECO:0000313" key="1">
    <source>
        <dbReference type="EMBL" id="MFC3810692.1"/>
    </source>
</evidence>
<accession>A0ABV7YUZ5</accession>
<dbReference type="SUPFAM" id="SSF69304">
    <property type="entry name" value="Tricorn protease N-terminal domain"/>
    <property type="match status" value="1"/>
</dbReference>
<evidence type="ECO:0008006" key="3">
    <source>
        <dbReference type="Google" id="ProtNLM"/>
    </source>
</evidence>
<comment type="caution">
    <text evidence="1">The sequence shown here is derived from an EMBL/GenBank/DDBJ whole genome shotgun (WGS) entry which is preliminary data.</text>
</comment>
<proteinExistence type="predicted"/>